<dbReference type="GO" id="GO:0008168">
    <property type="term" value="F:methyltransferase activity"/>
    <property type="evidence" value="ECO:0007669"/>
    <property type="project" value="UniProtKB-KW"/>
</dbReference>
<dbReference type="Gene3D" id="3.40.50.150">
    <property type="entry name" value="Vaccinia Virus protein VP39"/>
    <property type="match status" value="1"/>
</dbReference>
<dbReference type="SUPFAM" id="SSF53335">
    <property type="entry name" value="S-adenosyl-L-methionine-dependent methyltransferases"/>
    <property type="match status" value="1"/>
</dbReference>
<dbReference type="Proteomes" id="UP000186817">
    <property type="component" value="Unassembled WGS sequence"/>
</dbReference>
<dbReference type="InterPro" id="IPR002052">
    <property type="entry name" value="DNA_methylase_N6_adenine_CS"/>
</dbReference>
<keyword evidence="1" id="KW-0472">Membrane</keyword>
<dbReference type="EMBL" id="LSRX01000198">
    <property type="protein sequence ID" value="OLQ04930.1"/>
    <property type="molecule type" value="Genomic_DNA"/>
</dbReference>
<evidence type="ECO:0000259" key="2">
    <source>
        <dbReference type="Pfam" id="PF13847"/>
    </source>
</evidence>
<name>A0A1Q9EBX0_SYMMI</name>
<keyword evidence="4" id="KW-1185">Reference proteome</keyword>
<dbReference type="InterPro" id="IPR029063">
    <property type="entry name" value="SAM-dependent_MTases_sf"/>
</dbReference>
<dbReference type="AlphaFoldDB" id="A0A1Q9EBX0"/>
<dbReference type="GO" id="GO:0032259">
    <property type="term" value="P:methylation"/>
    <property type="evidence" value="ECO:0007669"/>
    <property type="project" value="UniProtKB-KW"/>
</dbReference>
<feature type="domain" description="Methyltransferase" evidence="2">
    <location>
        <begin position="68"/>
        <end position="154"/>
    </location>
</feature>
<feature type="transmembrane region" description="Helical" evidence="1">
    <location>
        <begin position="475"/>
        <end position="498"/>
    </location>
</feature>
<dbReference type="OrthoDB" id="330400at2759"/>
<dbReference type="Pfam" id="PF13847">
    <property type="entry name" value="Methyltransf_31"/>
    <property type="match status" value="1"/>
</dbReference>
<keyword evidence="3" id="KW-0687">Ribonucleoprotein</keyword>
<keyword evidence="1" id="KW-1133">Transmembrane helix</keyword>
<dbReference type="InterPro" id="IPR025714">
    <property type="entry name" value="Methyltranfer_dom"/>
</dbReference>
<keyword evidence="1" id="KW-0812">Transmembrane</keyword>
<evidence type="ECO:0000313" key="3">
    <source>
        <dbReference type="EMBL" id="OLQ04930.1"/>
    </source>
</evidence>
<dbReference type="PANTHER" id="PTHR18895">
    <property type="entry name" value="HEMK METHYLTRANSFERASE"/>
    <property type="match status" value="1"/>
</dbReference>
<reference evidence="3 4" key="1">
    <citation type="submission" date="2016-02" db="EMBL/GenBank/DDBJ databases">
        <title>Genome analysis of coral dinoflagellate symbionts highlights evolutionary adaptations to a symbiotic lifestyle.</title>
        <authorList>
            <person name="Aranda M."/>
            <person name="Li Y."/>
            <person name="Liew Y.J."/>
            <person name="Baumgarten S."/>
            <person name="Simakov O."/>
            <person name="Wilson M."/>
            <person name="Piel J."/>
            <person name="Ashoor H."/>
            <person name="Bougouffa S."/>
            <person name="Bajic V.B."/>
            <person name="Ryu T."/>
            <person name="Ravasi T."/>
            <person name="Bayer T."/>
            <person name="Micklem G."/>
            <person name="Kim H."/>
            <person name="Bhak J."/>
            <person name="Lajeunesse T.C."/>
            <person name="Voolstra C.R."/>
        </authorList>
    </citation>
    <scope>NUCLEOTIDE SEQUENCE [LARGE SCALE GENOMIC DNA]</scope>
    <source>
        <strain evidence="3 4">CCMP2467</strain>
    </source>
</reference>
<proteinExistence type="predicted"/>
<evidence type="ECO:0000256" key="1">
    <source>
        <dbReference type="SAM" id="Phobius"/>
    </source>
</evidence>
<accession>A0A1Q9EBX0</accession>
<comment type="caution">
    <text evidence="3">The sequence shown here is derived from an EMBL/GenBank/DDBJ whole genome shotgun (WGS) entry which is preliminary data.</text>
</comment>
<dbReference type="Gene3D" id="3.30.420.10">
    <property type="entry name" value="Ribonuclease H-like superfamily/Ribonuclease H"/>
    <property type="match status" value="1"/>
</dbReference>
<keyword evidence="3" id="KW-0489">Methyltransferase</keyword>
<sequence>MYIPAIRSPPWGGFGGPTRIAYSQGSELFCSHQFRVSESVMVPRRGTEAVAQRAAQELKVLKGSGPRRLLDLGTGSGCIAISALLALEEGCEAEAVGLDSSAEALAVAQSNAENLLRTPRHFRGVEACFSDLGSPSLARTLMDSNHAFDVVVANPPYLTRAQASELLGPKTEAKEPWQAFVFQRTAKVKTALKGHKGDVDGAIVAYAVLLTALDSAQEAGFPLLKEGGALVLEVPAALEASVRRLVLEAPRAKAQASAPRSVCPVCCWAALGLRLPGAGRASRCELGLRGSLCLEERFLDASGVFRGFVFRRRSALLLSHPHVLIRDTSLFRPLRPAEQKRTPSLRKLAQHWLQETIQEGTHDSVMDARIALRLYALKSKIWEKHMRPAMQHHSGAGRHPAVVDTELIDLPLQKGWLRLDLQKCELEDGLKATECIHETPASKMLLQIASRIPLRRKSIITIIINNIIITSTTTITIAITIITIIIVIISTISMISTVSIHSISSIISIININNIIGMIGIIILIIITIVIIFISITTIIIIIITTAVIIIFTDFSSSSSQPSSSTVIVIVIVMSHEHQHQPSPLLLVLFFLEEDDGERVDREEVPQTRKPGWVKQKLAQVLTMSVEPGVQMADNCALFVVGKSEYRVESTFGLFWARIVDVDYTSVNTLPWDTAEQVRDRLATKLSAKNNKAYKAVLDEICDNGIDGRILSEEDLPLEELESFSQLSGLQAKVLRNHLARYKATSKEAVPRVAICIVASTVTLEFNSIPDYLFKNRVLGRVCQEKIMTYLKMRMAAEKPHELLDMHPDSPCTTVASEAEMSISHDDVGIRIPRNFQAKEKGGLRKCRCQAEDDPEEGHEEEETCGFRLAATAPPTSLPRGLPGLPEPCHPSCVDDEVNASDRIEHDWADGANIRIRAAARMGAEKRLRGL</sequence>
<dbReference type="InterPro" id="IPR050320">
    <property type="entry name" value="N5-glutamine_MTase"/>
</dbReference>
<gene>
    <name evidence="3" type="primary">prmB</name>
    <name evidence="3" type="ORF">AK812_SmicGene11934</name>
</gene>
<protein>
    <submittedName>
        <fullName evidence="3">50S ribosomal protein L3 glutamine methyltransferase</fullName>
    </submittedName>
</protein>
<dbReference type="PANTHER" id="PTHR18895:SF74">
    <property type="entry name" value="MTRF1L RELEASE FACTOR GLUTAMINE METHYLTRANSFERASE"/>
    <property type="match status" value="1"/>
</dbReference>
<dbReference type="PROSITE" id="PS00092">
    <property type="entry name" value="N6_MTASE"/>
    <property type="match status" value="1"/>
</dbReference>
<keyword evidence="3" id="KW-0689">Ribosomal protein</keyword>
<feature type="transmembrane region" description="Helical" evidence="1">
    <location>
        <begin position="519"/>
        <end position="552"/>
    </location>
</feature>
<keyword evidence="3" id="KW-0808">Transferase</keyword>
<dbReference type="CDD" id="cd02440">
    <property type="entry name" value="AdoMet_MTases"/>
    <property type="match status" value="1"/>
</dbReference>
<dbReference type="GO" id="GO:0005840">
    <property type="term" value="C:ribosome"/>
    <property type="evidence" value="ECO:0007669"/>
    <property type="project" value="UniProtKB-KW"/>
</dbReference>
<organism evidence="3 4">
    <name type="scientific">Symbiodinium microadriaticum</name>
    <name type="common">Dinoflagellate</name>
    <name type="synonym">Zooxanthella microadriatica</name>
    <dbReference type="NCBI Taxonomy" id="2951"/>
    <lineage>
        <taxon>Eukaryota</taxon>
        <taxon>Sar</taxon>
        <taxon>Alveolata</taxon>
        <taxon>Dinophyceae</taxon>
        <taxon>Suessiales</taxon>
        <taxon>Symbiodiniaceae</taxon>
        <taxon>Symbiodinium</taxon>
    </lineage>
</organism>
<dbReference type="InterPro" id="IPR036397">
    <property type="entry name" value="RNaseH_sf"/>
</dbReference>
<evidence type="ECO:0000313" key="4">
    <source>
        <dbReference type="Proteomes" id="UP000186817"/>
    </source>
</evidence>
<dbReference type="GO" id="GO:0003676">
    <property type="term" value="F:nucleic acid binding"/>
    <property type="evidence" value="ECO:0007669"/>
    <property type="project" value="InterPro"/>
</dbReference>